<dbReference type="InterPro" id="IPR029052">
    <property type="entry name" value="Metallo-depent_PP-like"/>
</dbReference>
<evidence type="ECO:0000256" key="2">
    <source>
        <dbReference type="ARBA" id="ARBA00023180"/>
    </source>
</evidence>
<keyword evidence="6" id="KW-1185">Reference proteome</keyword>
<gene>
    <name evidence="5" type="ORF">UCRPC4_g02686</name>
</gene>
<feature type="compositionally biased region" description="Basic residues" evidence="3">
    <location>
        <begin position="313"/>
        <end position="334"/>
    </location>
</feature>
<dbReference type="OrthoDB" id="348678at2759"/>
<protein>
    <submittedName>
        <fullName evidence="5">Putative vacuolar endopolyphosphatase</fullName>
    </submittedName>
</protein>
<dbReference type="PANTHER" id="PTHR10340:SF55">
    <property type="entry name" value="ENDOPOLYPHOSPHATASE"/>
    <property type="match status" value="1"/>
</dbReference>
<evidence type="ECO:0000313" key="5">
    <source>
        <dbReference type="EMBL" id="KKY23873.1"/>
    </source>
</evidence>
<dbReference type="Proteomes" id="UP000053317">
    <property type="component" value="Unassembled WGS sequence"/>
</dbReference>
<dbReference type="AlphaFoldDB" id="A0A0G2GK60"/>
<name>A0A0G2GK60_PHACM</name>
<feature type="signal peptide" evidence="4">
    <location>
        <begin position="1"/>
        <end position="17"/>
    </location>
</feature>
<dbReference type="GO" id="GO:0008081">
    <property type="term" value="F:phosphoric diester hydrolase activity"/>
    <property type="evidence" value="ECO:0007669"/>
    <property type="project" value="TreeGrafter"/>
</dbReference>
<keyword evidence="1" id="KW-0378">Hydrolase</keyword>
<dbReference type="GO" id="GO:0006798">
    <property type="term" value="P:polyphosphate catabolic process"/>
    <property type="evidence" value="ECO:0007669"/>
    <property type="project" value="TreeGrafter"/>
</dbReference>
<feature type="chain" id="PRO_5002544937" evidence="4">
    <location>
        <begin position="18"/>
        <end position="562"/>
    </location>
</feature>
<evidence type="ECO:0000256" key="4">
    <source>
        <dbReference type="SAM" id="SignalP"/>
    </source>
</evidence>
<dbReference type="EMBL" id="LCWF01000064">
    <property type="protein sequence ID" value="KKY23873.1"/>
    <property type="molecule type" value="Genomic_DNA"/>
</dbReference>
<dbReference type="PANTHER" id="PTHR10340">
    <property type="entry name" value="SPHINGOMYELIN PHOSPHODIESTERASE"/>
    <property type="match status" value="1"/>
</dbReference>
<accession>A0A0G2GK60</accession>
<feature type="region of interest" description="Disordered" evidence="3">
    <location>
        <begin position="312"/>
        <end position="349"/>
    </location>
</feature>
<dbReference type="GO" id="GO:0000324">
    <property type="term" value="C:fungal-type vacuole"/>
    <property type="evidence" value="ECO:0007669"/>
    <property type="project" value="TreeGrafter"/>
</dbReference>
<evidence type="ECO:0000313" key="6">
    <source>
        <dbReference type="Proteomes" id="UP000053317"/>
    </source>
</evidence>
<keyword evidence="2" id="KW-0325">Glycoprotein</keyword>
<reference evidence="5 6" key="1">
    <citation type="submission" date="2015-05" db="EMBL/GenBank/DDBJ databases">
        <title>Distinctive expansion of gene families associated with plant cell wall degradation and secondary metabolism in the genomes of grapevine trunk pathogens.</title>
        <authorList>
            <person name="Lawrence D.P."/>
            <person name="Travadon R."/>
            <person name="Rolshausen P.E."/>
            <person name="Baumgartner K."/>
        </authorList>
    </citation>
    <scope>NUCLEOTIDE SEQUENCE [LARGE SCALE GENOMIC DNA]</scope>
    <source>
        <strain evidence="5">UCRPC4</strain>
    </source>
</reference>
<organism evidence="5 6">
    <name type="scientific">Phaeomoniella chlamydospora</name>
    <name type="common">Phaeoacremonium chlamydosporum</name>
    <dbReference type="NCBI Taxonomy" id="158046"/>
    <lineage>
        <taxon>Eukaryota</taxon>
        <taxon>Fungi</taxon>
        <taxon>Dikarya</taxon>
        <taxon>Ascomycota</taxon>
        <taxon>Pezizomycotina</taxon>
        <taxon>Eurotiomycetes</taxon>
        <taxon>Chaetothyriomycetidae</taxon>
        <taxon>Phaeomoniellales</taxon>
        <taxon>Phaeomoniellaceae</taxon>
        <taxon>Phaeomoniella</taxon>
    </lineage>
</organism>
<comment type="caution">
    <text evidence="5">The sequence shown here is derived from an EMBL/GenBank/DDBJ whole genome shotgun (WGS) entry which is preliminary data.</text>
</comment>
<dbReference type="GO" id="GO:0004309">
    <property type="term" value="F:exopolyphosphatase activity"/>
    <property type="evidence" value="ECO:0007669"/>
    <property type="project" value="TreeGrafter"/>
</dbReference>
<dbReference type="GO" id="GO:0000298">
    <property type="term" value="F:endopolyphosphatase activity"/>
    <property type="evidence" value="ECO:0007669"/>
    <property type="project" value="TreeGrafter"/>
</dbReference>
<reference evidence="5 6" key="2">
    <citation type="submission" date="2015-05" db="EMBL/GenBank/DDBJ databases">
        <authorList>
            <person name="Morales-Cruz A."/>
            <person name="Amrine K.C."/>
            <person name="Cantu D."/>
        </authorList>
    </citation>
    <scope>NUCLEOTIDE SEQUENCE [LARGE SCALE GENOMIC DNA]</scope>
    <source>
        <strain evidence="5">UCRPC4</strain>
    </source>
</reference>
<sequence length="562" mass="63725">MALAIGASFLLISSVLANPIDQHVLSSTHQTSEQTIEYHVPKQLKSPPQSRKIQGRFLHITDPFFKSNSATDNSCHSGKGSAGLLGAAASDCDSPVSLINATFQWIEDNIKDDIDFVIWTGDSARHDNDEDIPRTQEQVISLNELMVSKFEEVFGVDDTDPTSDFSIPIVPTFGNNDILPHNILEDGPNRWTRKYSSLWKKFIPEVQRHTFAKKKNNKNSKQEKREEFLSKIGGKWAERFSLTLVSPSIVPNYYPTLRIIEYNITGLEHETIPSSWREHVPPFDVQADMGDFLKQTDGDLFAVLSDTVDAEKKGKKKKKKGKDKDKKRKPKYKIPKSPSSTSPPGPGYSPQSLSLLSYTQYYANITKIDSDISAAASLEESQAAYNSKSKDGLVRDFFHFEIEYDTRNYSKRFEMEDLTVRSYLHLAKNIGKRKGNKAAGLDVDGPIWFEHEHNSAFEDEDVHHWSESQQQELIELEEGHSSTREAKALKPTPTAELDDEVVDRITNLESISPEDATVDIDKKHKKKKKKKHKKNEIWFTFLKRAFVGTKDDDELKDVFGSN</sequence>
<evidence type="ECO:0000256" key="1">
    <source>
        <dbReference type="ARBA" id="ARBA00022801"/>
    </source>
</evidence>
<evidence type="ECO:0000256" key="3">
    <source>
        <dbReference type="SAM" id="MobiDB-lite"/>
    </source>
</evidence>
<keyword evidence="4" id="KW-0732">Signal</keyword>
<dbReference type="SUPFAM" id="SSF56300">
    <property type="entry name" value="Metallo-dependent phosphatases"/>
    <property type="match status" value="1"/>
</dbReference>
<proteinExistence type="predicted"/>